<organism evidence="3 4">
    <name type="scientific">Sulfobacillus benefaciens</name>
    <dbReference type="NCBI Taxonomy" id="453960"/>
    <lineage>
        <taxon>Bacteria</taxon>
        <taxon>Bacillati</taxon>
        <taxon>Bacillota</taxon>
        <taxon>Clostridia</taxon>
        <taxon>Eubacteriales</taxon>
        <taxon>Clostridiales Family XVII. Incertae Sedis</taxon>
        <taxon>Sulfobacillus</taxon>
    </lineage>
</organism>
<dbReference type="Pfam" id="PF00288">
    <property type="entry name" value="GHMP_kinases_N"/>
    <property type="match status" value="1"/>
</dbReference>
<evidence type="ECO:0000259" key="2">
    <source>
        <dbReference type="Pfam" id="PF00288"/>
    </source>
</evidence>
<dbReference type="InterPro" id="IPR020568">
    <property type="entry name" value="Ribosomal_Su5_D2-typ_SF"/>
</dbReference>
<dbReference type="SUPFAM" id="SSF54211">
    <property type="entry name" value="Ribosomal protein S5 domain 2-like"/>
    <property type="match status" value="1"/>
</dbReference>
<dbReference type="InterPro" id="IPR014721">
    <property type="entry name" value="Ribsml_uS5_D2-typ_fold_subgr"/>
</dbReference>
<dbReference type="AlphaFoldDB" id="A0A2T2WUY5"/>
<evidence type="ECO:0000313" key="4">
    <source>
        <dbReference type="Proteomes" id="UP000242972"/>
    </source>
</evidence>
<sequence length="331" mass="36390">MTNRVLRYRVKCFAKCVIWHEVEGGEAMVRGGWGFASGTFGELVQGELDNVPFLITLPIRWGTRALFIPRPQPGVDVYPFHRKKAQKAAQMVLSQFSYGAGGLLSVSSVIPIGKGLASSSADIVASMRAVLAALGKDLPAKRMAGLAARIEPSDGVMYNGVVVFNPRQGTVIERWGSMPAGLIVGLVGRGRVNTEAHHRERKRYSADHQKKLARALELARLGVQSKDFSLIGQAGRLSAEVQLDRDPDDTPLRDLIRESEHRNWGIVIAHSGTARGFLFSPHLGHGLASEAERVLRRIDKGSVYRFWTQSRPLALSGPVSLQNLKERQEQL</sequence>
<comment type="caution">
    <text evidence="3">The sequence shown here is derived from an EMBL/GenBank/DDBJ whole genome shotgun (WGS) entry which is preliminary data.</text>
</comment>
<keyword evidence="1 3" id="KW-0808">Transferase</keyword>
<name>A0A2T2WUY5_9FIRM</name>
<dbReference type="EMBL" id="PXYW01000137">
    <property type="protein sequence ID" value="PSR26036.1"/>
    <property type="molecule type" value="Genomic_DNA"/>
</dbReference>
<dbReference type="GO" id="GO:0005524">
    <property type="term" value="F:ATP binding"/>
    <property type="evidence" value="ECO:0007669"/>
    <property type="project" value="InterPro"/>
</dbReference>
<dbReference type="Gene3D" id="3.30.230.10">
    <property type="match status" value="1"/>
</dbReference>
<proteinExistence type="predicted"/>
<accession>A0A2T2WUY5</accession>
<reference evidence="3 4" key="1">
    <citation type="journal article" date="2014" name="BMC Genomics">
        <title>Comparison of environmental and isolate Sulfobacillus genomes reveals diverse carbon, sulfur, nitrogen, and hydrogen metabolisms.</title>
        <authorList>
            <person name="Justice N.B."/>
            <person name="Norman A."/>
            <person name="Brown C.T."/>
            <person name="Singh A."/>
            <person name="Thomas B.C."/>
            <person name="Banfield J.F."/>
        </authorList>
    </citation>
    <scope>NUCLEOTIDE SEQUENCE [LARGE SCALE GENOMIC DNA]</scope>
    <source>
        <strain evidence="3">AMDSBA4</strain>
    </source>
</reference>
<keyword evidence="1 3" id="KW-0418">Kinase</keyword>
<evidence type="ECO:0000256" key="1">
    <source>
        <dbReference type="ARBA" id="ARBA00022777"/>
    </source>
</evidence>
<dbReference type="InterPro" id="IPR012363">
    <property type="entry name" value="PduX"/>
</dbReference>
<gene>
    <name evidence="3" type="ORF">C7B46_20360</name>
</gene>
<dbReference type="GO" id="GO:0016301">
    <property type="term" value="F:kinase activity"/>
    <property type="evidence" value="ECO:0007669"/>
    <property type="project" value="UniProtKB-KW"/>
</dbReference>
<protein>
    <submittedName>
        <fullName evidence="3">GHMP kinase</fullName>
    </submittedName>
</protein>
<feature type="domain" description="GHMP kinase N-terminal" evidence="2">
    <location>
        <begin position="85"/>
        <end position="152"/>
    </location>
</feature>
<evidence type="ECO:0000313" key="3">
    <source>
        <dbReference type="EMBL" id="PSR26036.1"/>
    </source>
</evidence>
<dbReference type="InterPro" id="IPR006204">
    <property type="entry name" value="GHMP_kinase_N_dom"/>
</dbReference>
<dbReference type="Proteomes" id="UP000242972">
    <property type="component" value="Unassembled WGS sequence"/>
</dbReference>
<dbReference type="PIRSF" id="PIRSF033887">
    <property type="entry name" value="PduX"/>
    <property type="match status" value="1"/>
</dbReference>